<protein>
    <submittedName>
        <fullName evidence="1">Uncharacterized protein</fullName>
    </submittedName>
</protein>
<name>A0A165QNL2_9APHY</name>
<evidence type="ECO:0000313" key="1">
    <source>
        <dbReference type="EMBL" id="KZT69716.1"/>
    </source>
</evidence>
<proteinExistence type="predicted"/>
<keyword evidence="2" id="KW-1185">Reference proteome</keyword>
<organism evidence="1 2">
    <name type="scientific">Daedalea quercina L-15889</name>
    <dbReference type="NCBI Taxonomy" id="1314783"/>
    <lineage>
        <taxon>Eukaryota</taxon>
        <taxon>Fungi</taxon>
        <taxon>Dikarya</taxon>
        <taxon>Basidiomycota</taxon>
        <taxon>Agaricomycotina</taxon>
        <taxon>Agaricomycetes</taxon>
        <taxon>Polyporales</taxon>
        <taxon>Fomitopsis</taxon>
    </lineage>
</organism>
<dbReference type="STRING" id="1314783.A0A165QNL2"/>
<dbReference type="AlphaFoldDB" id="A0A165QNL2"/>
<dbReference type="OrthoDB" id="3261476at2759"/>
<reference evidence="1 2" key="1">
    <citation type="journal article" date="2016" name="Mol. Biol. Evol.">
        <title>Comparative Genomics of Early-Diverging Mushroom-Forming Fungi Provides Insights into the Origins of Lignocellulose Decay Capabilities.</title>
        <authorList>
            <person name="Nagy L.G."/>
            <person name="Riley R."/>
            <person name="Tritt A."/>
            <person name="Adam C."/>
            <person name="Daum C."/>
            <person name="Floudas D."/>
            <person name="Sun H."/>
            <person name="Yadav J.S."/>
            <person name="Pangilinan J."/>
            <person name="Larsson K.H."/>
            <person name="Matsuura K."/>
            <person name="Barry K."/>
            <person name="Labutti K."/>
            <person name="Kuo R."/>
            <person name="Ohm R.A."/>
            <person name="Bhattacharya S.S."/>
            <person name="Shirouzu T."/>
            <person name="Yoshinaga Y."/>
            <person name="Martin F.M."/>
            <person name="Grigoriev I.V."/>
            <person name="Hibbett D.S."/>
        </authorList>
    </citation>
    <scope>NUCLEOTIDE SEQUENCE [LARGE SCALE GENOMIC DNA]</scope>
    <source>
        <strain evidence="1 2">L-15889</strain>
    </source>
</reference>
<dbReference type="EMBL" id="KV429056">
    <property type="protein sequence ID" value="KZT69716.1"/>
    <property type="molecule type" value="Genomic_DNA"/>
</dbReference>
<evidence type="ECO:0000313" key="2">
    <source>
        <dbReference type="Proteomes" id="UP000076727"/>
    </source>
</evidence>
<gene>
    <name evidence="1" type="ORF">DAEQUDRAFT_765300</name>
</gene>
<accession>A0A165QNL2</accession>
<sequence length="66" mass="8011">MRRLKWQCPITVWDGTIPDVSYFRVFGCKVFVHVPKEQRSGKPDKKAVEMIFIFLSQYPYHWMNQF</sequence>
<dbReference type="Proteomes" id="UP000076727">
    <property type="component" value="Unassembled WGS sequence"/>
</dbReference>